<evidence type="ECO:0000313" key="2">
    <source>
        <dbReference type="Proteomes" id="UP001301728"/>
    </source>
</evidence>
<reference evidence="1 2" key="1">
    <citation type="submission" date="2023-12" db="EMBL/GenBank/DDBJ databases">
        <title>Baltic Sea Cyanobacteria.</title>
        <authorList>
            <person name="Delbaje E."/>
            <person name="Fewer D.P."/>
            <person name="Shishido T.K."/>
        </authorList>
    </citation>
    <scope>NUCLEOTIDE SEQUENCE [LARGE SCALE GENOMIC DNA]</scope>
    <source>
        <strain evidence="1 2">CCNP 1315</strain>
    </source>
</reference>
<protein>
    <submittedName>
        <fullName evidence="1">Uncharacterized protein</fullName>
    </submittedName>
</protein>
<comment type="caution">
    <text evidence="1">The sequence shown here is derived from an EMBL/GenBank/DDBJ whole genome shotgun (WGS) entry which is preliminary data.</text>
</comment>
<gene>
    <name evidence="1" type="ORF">VB854_25965</name>
</gene>
<dbReference type="RefSeq" id="WP_323307026.1">
    <property type="nucleotide sequence ID" value="NZ_JAYGHT010000186.1"/>
</dbReference>
<keyword evidence="2" id="KW-1185">Reference proteome</keyword>
<organism evidence="1 2">
    <name type="scientific">Limnoraphis robusta CCNP1315</name>
    <dbReference type="NCBI Taxonomy" id="3110306"/>
    <lineage>
        <taxon>Bacteria</taxon>
        <taxon>Bacillati</taxon>
        <taxon>Cyanobacteriota</taxon>
        <taxon>Cyanophyceae</taxon>
        <taxon>Oscillatoriophycideae</taxon>
        <taxon>Oscillatoriales</taxon>
        <taxon>Sirenicapillariaceae</taxon>
        <taxon>Limnoraphis</taxon>
    </lineage>
</organism>
<dbReference type="Proteomes" id="UP001301728">
    <property type="component" value="Unassembled WGS sequence"/>
</dbReference>
<sequence>LADNGQCFINQYVVDSTEQTSGFEAYSLTYAGADLQGQDTPDGAIPGRWWTHYFNSNADMRAYAAQRGVPAGPGETTLSIEDGILTATTSADGTPVIRTTARVGEVAVTGRGQLRYLTDVDGTLTSGLYPFTAGLVQPWEVLTFEFLEPDHPVSALRPADPLQVTWGFYSPNASFCYPGGEGPLDA</sequence>
<proteinExistence type="predicted"/>
<accession>A0ABU5U5B1</accession>
<dbReference type="EMBL" id="JAYGHT010000186">
    <property type="protein sequence ID" value="MEA5522383.1"/>
    <property type="molecule type" value="Genomic_DNA"/>
</dbReference>
<name>A0ABU5U5B1_9CYAN</name>
<evidence type="ECO:0000313" key="1">
    <source>
        <dbReference type="EMBL" id="MEA5522383.1"/>
    </source>
</evidence>
<feature type="non-terminal residue" evidence="1">
    <location>
        <position position="1"/>
    </location>
</feature>